<dbReference type="PRINTS" id="PR00452">
    <property type="entry name" value="SH3DOMAIN"/>
</dbReference>
<evidence type="ECO:0000256" key="15">
    <source>
        <dbReference type="PROSITE-ProRule" id="PRU00192"/>
    </source>
</evidence>
<evidence type="ECO:0000256" key="17">
    <source>
        <dbReference type="PROSITE-ProRule" id="PRU10141"/>
    </source>
</evidence>
<evidence type="ECO:0000256" key="19">
    <source>
        <dbReference type="SAM" id="MobiDB-lite"/>
    </source>
</evidence>
<dbReference type="GO" id="GO:0005524">
    <property type="term" value="F:ATP binding"/>
    <property type="evidence" value="ECO:0007669"/>
    <property type="project" value="UniProtKB-UniRule"/>
</dbReference>
<organism evidence="24 25">
    <name type="scientific">Littorina saxatilis</name>
    <dbReference type="NCBI Taxonomy" id="31220"/>
    <lineage>
        <taxon>Eukaryota</taxon>
        <taxon>Metazoa</taxon>
        <taxon>Spiralia</taxon>
        <taxon>Lophotrochozoa</taxon>
        <taxon>Mollusca</taxon>
        <taxon>Gastropoda</taxon>
        <taxon>Caenogastropoda</taxon>
        <taxon>Littorinimorpha</taxon>
        <taxon>Littorinoidea</taxon>
        <taxon>Littorinidae</taxon>
        <taxon>Littorina</taxon>
    </lineage>
</organism>
<dbReference type="Pfam" id="PF00169">
    <property type="entry name" value="PH"/>
    <property type="match status" value="1"/>
</dbReference>
<dbReference type="SUPFAM" id="SSF56112">
    <property type="entry name" value="Protein kinase-like (PK-like)"/>
    <property type="match status" value="1"/>
</dbReference>
<keyword evidence="11 14" id="KW-0727">SH2 domain</keyword>
<dbReference type="Proteomes" id="UP001374579">
    <property type="component" value="Unassembled WGS sequence"/>
</dbReference>
<evidence type="ECO:0000259" key="20">
    <source>
        <dbReference type="PROSITE" id="PS50001"/>
    </source>
</evidence>
<feature type="domain" description="SH3" evidence="21">
    <location>
        <begin position="188"/>
        <end position="248"/>
    </location>
</feature>
<evidence type="ECO:0000256" key="13">
    <source>
        <dbReference type="ARBA" id="ARBA00051245"/>
    </source>
</evidence>
<dbReference type="Pfam" id="PF00018">
    <property type="entry name" value="SH3_1"/>
    <property type="match status" value="1"/>
</dbReference>
<dbReference type="PROSITE" id="PS50011">
    <property type="entry name" value="PROTEIN_KINASE_DOM"/>
    <property type="match status" value="1"/>
</dbReference>
<evidence type="ECO:0000256" key="11">
    <source>
        <dbReference type="ARBA" id="ARBA00022999"/>
    </source>
</evidence>
<evidence type="ECO:0000256" key="8">
    <source>
        <dbReference type="ARBA" id="ARBA00022777"/>
    </source>
</evidence>
<keyword evidence="4 18" id="KW-0808">Transferase</keyword>
<dbReference type="SMART" id="SM00252">
    <property type="entry name" value="SH2"/>
    <property type="match status" value="1"/>
</dbReference>
<comment type="caution">
    <text evidence="24">The sequence shown here is derived from an EMBL/GenBank/DDBJ whole genome shotgun (WGS) entry which is preliminary data.</text>
</comment>
<evidence type="ECO:0000256" key="14">
    <source>
        <dbReference type="PROSITE-ProRule" id="PRU00191"/>
    </source>
</evidence>
<dbReference type="Gene3D" id="2.30.30.40">
    <property type="entry name" value="SH3 Domains"/>
    <property type="match status" value="1"/>
</dbReference>
<dbReference type="SMART" id="SM00219">
    <property type="entry name" value="TyrKc"/>
    <property type="match status" value="1"/>
</dbReference>
<dbReference type="SUPFAM" id="SSF50044">
    <property type="entry name" value="SH3-domain"/>
    <property type="match status" value="1"/>
</dbReference>
<evidence type="ECO:0000259" key="21">
    <source>
        <dbReference type="PROSITE" id="PS50002"/>
    </source>
</evidence>
<evidence type="ECO:0000259" key="22">
    <source>
        <dbReference type="PROSITE" id="PS50003"/>
    </source>
</evidence>
<feature type="domain" description="Protein kinase" evidence="23">
    <location>
        <begin position="371"/>
        <end position="634"/>
    </location>
</feature>
<dbReference type="CDD" id="cd11768">
    <property type="entry name" value="SH3_Tec_like"/>
    <property type="match status" value="1"/>
</dbReference>
<dbReference type="PRINTS" id="PR00401">
    <property type="entry name" value="SH2DOMAIN"/>
</dbReference>
<dbReference type="PROSITE" id="PS50001">
    <property type="entry name" value="SH2"/>
    <property type="match status" value="1"/>
</dbReference>
<dbReference type="SUPFAM" id="SSF50729">
    <property type="entry name" value="PH domain-like"/>
    <property type="match status" value="1"/>
</dbReference>
<evidence type="ECO:0000256" key="10">
    <source>
        <dbReference type="ARBA" id="ARBA00022840"/>
    </source>
</evidence>
<keyword evidence="25" id="KW-1185">Reference proteome</keyword>
<accession>A0AAN9B1W8</accession>
<dbReference type="FunFam" id="3.30.200.20:FF:000053">
    <property type="entry name" value="Tyrosine-protein kinase"/>
    <property type="match status" value="1"/>
</dbReference>
<evidence type="ECO:0000256" key="5">
    <source>
        <dbReference type="ARBA" id="ARBA00022723"/>
    </source>
</evidence>
<dbReference type="InterPro" id="IPR011993">
    <property type="entry name" value="PH-like_dom_sf"/>
</dbReference>
<comment type="similarity">
    <text evidence="18">Belongs to the protein kinase superfamily. Tyr protein kinase family.</text>
</comment>
<evidence type="ECO:0000256" key="4">
    <source>
        <dbReference type="ARBA" id="ARBA00022679"/>
    </source>
</evidence>
<dbReference type="InterPro" id="IPR011009">
    <property type="entry name" value="Kinase-like_dom_sf"/>
</dbReference>
<dbReference type="FunFam" id="1.10.510.10:FF:000052">
    <property type="entry name" value="Tyrosine-protein kinase"/>
    <property type="match status" value="1"/>
</dbReference>
<keyword evidence="5" id="KW-0479">Metal-binding</keyword>
<dbReference type="PROSITE" id="PS00109">
    <property type="entry name" value="PROTEIN_KINASE_TYR"/>
    <property type="match status" value="1"/>
</dbReference>
<evidence type="ECO:0000256" key="6">
    <source>
        <dbReference type="ARBA" id="ARBA00022741"/>
    </source>
</evidence>
<dbReference type="InterPro" id="IPR000719">
    <property type="entry name" value="Prot_kinase_dom"/>
</dbReference>
<dbReference type="Pfam" id="PF00017">
    <property type="entry name" value="SH2"/>
    <property type="match status" value="1"/>
</dbReference>
<evidence type="ECO:0000256" key="16">
    <source>
        <dbReference type="PROSITE-ProRule" id="PRU00432"/>
    </source>
</evidence>
<gene>
    <name evidence="24" type="ORF">V1264_004303</name>
</gene>
<evidence type="ECO:0000256" key="3">
    <source>
        <dbReference type="ARBA" id="ARBA00022553"/>
    </source>
</evidence>
<dbReference type="InterPro" id="IPR020635">
    <property type="entry name" value="Tyr_kinase_cat_dom"/>
</dbReference>
<keyword evidence="8 18" id="KW-0418">Kinase</keyword>
<dbReference type="GO" id="GO:0008270">
    <property type="term" value="F:zinc ion binding"/>
    <property type="evidence" value="ECO:0007669"/>
    <property type="project" value="UniProtKB-KW"/>
</dbReference>
<proteinExistence type="inferred from homology"/>
<dbReference type="SMART" id="SM00326">
    <property type="entry name" value="SH3"/>
    <property type="match status" value="1"/>
</dbReference>
<dbReference type="Gene3D" id="2.30.29.30">
    <property type="entry name" value="Pleckstrin-homology domain (PH domain)/Phosphotyrosine-binding domain (PTB)"/>
    <property type="match status" value="1"/>
</dbReference>
<keyword evidence="7 16" id="KW-0863">Zinc-finger</keyword>
<keyword evidence="12 18" id="KW-0829">Tyrosine-protein kinase</keyword>
<comment type="catalytic activity">
    <reaction evidence="13 18">
        <text>L-tyrosyl-[protein] + ATP = O-phospho-L-tyrosyl-[protein] + ADP + H(+)</text>
        <dbReference type="Rhea" id="RHEA:10596"/>
        <dbReference type="Rhea" id="RHEA-COMP:10136"/>
        <dbReference type="Rhea" id="RHEA-COMP:20101"/>
        <dbReference type="ChEBI" id="CHEBI:15378"/>
        <dbReference type="ChEBI" id="CHEBI:30616"/>
        <dbReference type="ChEBI" id="CHEBI:46858"/>
        <dbReference type="ChEBI" id="CHEBI:61978"/>
        <dbReference type="ChEBI" id="CHEBI:456216"/>
        <dbReference type="EC" id="2.7.10.2"/>
    </reaction>
</comment>
<keyword evidence="6 17" id="KW-0547">Nucleotide-binding</keyword>
<evidence type="ECO:0000313" key="24">
    <source>
        <dbReference type="EMBL" id="KAK7097302.1"/>
    </source>
</evidence>
<dbReference type="PRINTS" id="PR00109">
    <property type="entry name" value="TYRKINASE"/>
</dbReference>
<dbReference type="InterPro" id="IPR008266">
    <property type="entry name" value="Tyr_kinase_AS"/>
</dbReference>
<dbReference type="InterPro" id="IPR001849">
    <property type="entry name" value="PH_domain"/>
</dbReference>
<dbReference type="Gene3D" id="1.10.510.10">
    <property type="entry name" value="Transferase(Phosphotransferase) domain 1"/>
    <property type="match status" value="1"/>
</dbReference>
<dbReference type="InterPro" id="IPR017441">
    <property type="entry name" value="Protein_kinase_ATP_BS"/>
</dbReference>
<dbReference type="InterPro" id="IPR000980">
    <property type="entry name" value="SH2"/>
</dbReference>
<evidence type="ECO:0000313" key="25">
    <source>
        <dbReference type="Proteomes" id="UP001374579"/>
    </source>
</evidence>
<dbReference type="PROSITE" id="PS50002">
    <property type="entry name" value="SH3"/>
    <property type="match status" value="1"/>
</dbReference>
<dbReference type="PANTHER" id="PTHR24418">
    <property type="entry name" value="TYROSINE-PROTEIN KINASE"/>
    <property type="match status" value="1"/>
</dbReference>
<dbReference type="InterPro" id="IPR001562">
    <property type="entry name" value="Znf_Btk_motif"/>
</dbReference>
<dbReference type="PROSITE" id="PS51113">
    <property type="entry name" value="ZF_BTK"/>
    <property type="match status" value="1"/>
</dbReference>
<dbReference type="GO" id="GO:0004715">
    <property type="term" value="F:non-membrane spanning protein tyrosine kinase activity"/>
    <property type="evidence" value="ECO:0007669"/>
    <property type="project" value="UniProtKB-EC"/>
</dbReference>
<dbReference type="InterPro" id="IPR001245">
    <property type="entry name" value="Ser-Thr/Tyr_kinase_cat_dom"/>
</dbReference>
<dbReference type="Pfam" id="PF07714">
    <property type="entry name" value="PK_Tyr_Ser-Thr"/>
    <property type="match status" value="1"/>
</dbReference>
<dbReference type="PROSITE" id="PS00107">
    <property type="entry name" value="PROTEIN_KINASE_ATP"/>
    <property type="match status" value="1"/>
</dbReference>
<reference evidence="24 25" key="1">
    <citation type="submission" date="2024-02" db="EMBL/GenBank/DDBJ databases">
        <title>Chromosome-scale genome assembly of the rough periwinkle Littorina saxatilis.</title>
        <authorList>
            <person name="De Jode A."/>
            <person name="Faria R."/>
            <person name="Formenti G."/>
            <person name="Sims Y."/>
            <person name="Smith T.P."/>
            <person name="Tracey A."/>
            <person name="Wood J.M.D."/>
            <person name="Zagrodzka Z.B."/>
            <person name="Johannesson K."/>
            <person name="Butlin R.K."/>
            <person name="Leder E.H."/>
        </authorList>
    </citation>
    <scope>NUCLEOTIDE SEQUENCE [LARGE SCALE GENOMIC DNA]</scope>
    <source>
        <strain evidence="24">Snail1</strain>
        <tissue evidence="24">Muscle</tissue>
    </source>
</reference>
<keyword evidence="9" id="KW-0862">Zinc</keyword>
<evidence type="ECO:0000256" key="1">
    <source>
        <dbReference type="ARBA" id="ARBA00001947"/>
    </source>
</evidence>
<dbReference type="PROSITE" id="PS50003">
    <property type="entry name" value="PH_DOMAIN"/>
    <property type="match status" value="1"/>
</dbReference>
<dbReference type="GO" id="GO:0035556">
    <property type="term" value="P:intracellular signal transduction"/>
    <property type="evidence" value="ECO:0007669"/>
    <property type="project" value="InterPro"/>
</dbReference>
<evidence type="ECO:0000256" key="7">
    <source>
        <dbReference type="ARBA" id="ARBA00022771"/>
    </source>
</evidence>
<feature type="binding site" evidence="17">
    <location>
        <position position="399"/>
    </location>
    <ligand>
        <name>ATP</name>
        <dbReference type="ChEBI" id="CHEBI:30616"/>
    </ligand>
</feature>
<feature type="domain" description="PH" evidence="22">
    <location>
        <begin position="6"/>
        <end position="116"/>
    </location>
</feature>
<dbReference type="InterPro" id="IPR050198">
    <property type="entry name" value="Non-receptor_tyrosine_kinases"/>
</dbReference>
<dbReference type="GO" id="GO:0005737">
    <property type="term" value="C:cytoplasm"/>
    <property type="evidence" value="ECO:0007669"/>
    <property type="project" value="UniProtKB-ARBA"/>
</dbReference>
<keyword evidence="10 17" id="KW-0067">ATP-binding</keyword>
<dbReference type="EC" id="2.7.10.2" evidence="18"/>
<evidence type="ECO:0000259" key="23">
    <source>
        <dbReference type="PROSITE" id="PS50011"/>
    </source>
</evidence>
<keyword evidence="3" id="KW-0597">Phosphoprotein</keyword>
<dbReference type="AlphaFoldDB" id="A0AAN9B1W8"/>
<feature type="region of interest" description="Disordered" evidence="19">
    <location>
        <begin position="162"/>
        <end position="185"/>
    </location>
</feature>
<evidence type="ECO:0000256" key="12">
    <source>
        <dbReference type="ARBA" id="ARBA00023137"/>
    </source>
</evidence>
<dbReference type="InterPro" id="IPR036860">
    <property type="entry name" value="SH2_dom_sf"/>
</dbReference>
<evidence type="ECO:0000256" key="9">
    <source>
        <dbReference type="ARBA" id="ARBA00022833"/>
    </source>
</evidence>
<dbReference type="SUPFAM" id="SSF55550">
    <property type="entry name" value="SH2 domain"/>
    <property type="match status" value="1"/>
</dbReference>
<sequence>MASSSDIVKCGSLHKRSQNKGRITAENYRRRFFVLYKHCLKYHDGQSTEKLGKKKGEILLRSVKVVEDVDERMLENKENAFQVVYEESSGFYTLYMVATSRDERHDWVEAIRKEAVNQNAKFLEKYHRGVWTKSLGKFNCCDQVDRSAVGCVVATSERRPSVNGDLAGPLNRSKHTPPRPLPQPRSTNEKLVYIAIYDYDPVEEGDLPLSKGEQYEILDNSREHWWLAKNENGRRGYIPSNYVKKKFDLEIYDWYYKDLSRTQAESILKQSAREGCFLVRDSVSTPGQYSLSLFTQESGIQVRHYHIKKNQQGFFYIAENHVFESIPDVINYHKYNAGGLVTRLREPPHRTTKPTTAGFGHSQFEIDPKDLSVGEQLGAGCFGSVHKGLFKGMTVAVKKLKENTMSEDSFKEEARTMTQLSHKNLVQLYGVVTKKRPMCIVTELMRNGALNNYLQRHRARLSQQAARLLDICIQVSQGMTYLESRKFIHRDLAARNCLVGENTVIKVADFGLARYVLDDEYQSSAGTKFPVKWAPPEVLQYTRFSSKSDVWAFGILMWEIFTCGEMPYRDKRNVDVVDYVVTQNKRLSKPSNCPMIIYQVMMRCWDKEPEVRPSFVELQKQLMELNREGDYPHID</sequence>
<dbReference type="Gene3D" id="3.30.505.10">
    <property type="entry name" value="SH2 domain"/>
    <property type="match status" value="1"/>
</dbReference>
<evidence type="ECO:0000256" key="18">
    <source>
        <dbReference type="RuleBase" id="RU362096"/>
    </source>
</evidence>
<comment type="cofactor">
    <cofactor evidence="1">
        <name>Zn(2+)</name>
        <dbReference type="ChEBI" id="CHEBI:29105"/>
    </cofactor>
</comment>
<protein>
    <recommendedName>
        <fullName evidence="18">Tyrosine-protein kinase</fullName>
        <ecNumber evidence="18">2.7.10.2</ecNumber>
    </recommendedName>
</protein>
<dbReference type="SMART" id="SM00233">
    <property type="entry name" value="PH"/>
    <property type="match status" value="1"/>
</dbReference>
<feature type="domain" description="SH2" evidence="20">
    <location>
        <begin position="254"/>
        <end position="348"/>
    </location>
</feature>
<dbReference type="InterPro" id="IPR036028">
    <property type="entry name" value="SH3-like_dom_sf"/>
</dbReference>
<evidence type="ECO:0000256" key="2">
    <source>
        <dbReference type="ARBA" id="ARBA00022443"/>
    </source>
</evidence>
<dbReference type="InterPro" id="IPR001452">
    <property type="entry name" value="SH3_domain"/>
</dbReference>
<keyword evidence="2 15" id="KW-0728">SH3 domain</keyword>
<dbReference type="EMBL" id="JBAMIC010000013">
    <property type="protein sequence ID" value="KAK7097302.1"/>
    <property type="molecule type" value="Genomic_DNA"/>
</dbReference>
<name>A0AAN9B1W8_9CAEN</name>